<dbReference type="FunFam" id="2.10.70.10:FF:000011">
    <property type="entry name" value="CUB and sushi domain-containing protein 3 isoform A"/>
    <property type="match status" value="1"/>
</dbReference>
<dbReference type="InterPro" id="IPR000436">
    <property type="entry name" value="Sushi_SCR_CCP_dom"/>
</dbReference>
<feature type="domain" description="Sushi" evidence="8">
    <location>
        <begin position="1"/>
        <end position="47"/>
    </location>
</feature>
<feature type="disulfide bond" evidence="7">
    <location>
        <begin position="372"/>
        <end position="415"/>
    </location>
</feature>
<dbReference type="Gene3D" id="2.10.70.10">
    <property type="entry name" value="Complement Module, domain 1"/>
    <property type="match status" value="8"/>
</dbReference>
<dbReference type="PROSITE" id="PS50923">
    <property type="entry name" value="SUSHI"/>
    <property type="match status" value="8"/>
</dbReference>
<comment type="caution">
    <text evidence="9">The sequence shown here is derived from an EMBL/GenBank/DDBJ whole genome shotgun (WGS) entry which is preliminary data.</text>
</comment>
<feature type="domain" description="Sushi" evidence="8">
    <location>
        <begin position="52"/>
        <end position="123"/>
    </location>
</feature>
<dbReference type="CDD" id="cd00033">
    <property type="entry name" value="CCP"/>
    <property type="match status" value="5"/>
</dbReference>
<dbReference type="InterPro" id="IPR051277">
    <property type="entry name" value="SEZ6_CSMD_C4BPB_Regulators"/>
</dbReference>
<keyword evidence="10" id="KW-1185">Reference proteome</keyword>
<feature type="disulfide bond" evidence="7">
    <location>
        <begin position="18"/>
        <end position="45"/>
    </location>
</feature>
<evidence type="ECO:0000259" key="8">
    <source>
        <dbReference type="PROSITE" id="PS50923"/>
    </source>
</evidence>
<keyword evidence="7" id="KW-0768">Sushi</keyword>
<dbReference type="Pfam" id="PF00084">
    <property type="entry name" value="Sushi"/>
    <property type="match status" value="6"/>
</dbReference>
<accession>A0A9Q1C2Y7</accession>
<feature type="domain" description="Sushi" evidence="8">
    <location>
        <begin position="492"/>
        <end position="549"/>
    </location>
</feature>
<name>A0A9Q1C2Y7_HOLLE</name>
<evidence type="ECO:0000256" key="1">
    <source>
        <dbReference type="ARBA" id="ARBA00004370"/>
    </source>
</evidence>
<dbReference type="InterPro" id="IPR035976">
    <property type="entry name" value="Sushi/SCR/CCP_sf"/>
</dbReference>
<feature type="disulfide bond" evidence="7">
    <location>
        <begin position="758"/>
        <end position="785"/>
    </location>
</feature>
<proteinExistence type="predicted"/>
<dbReference type="SUPFAM" id="SSF57535">
    <property type="entry name" value="Complement control module/SCR domain"/>
    <property type="match status" value="9"/>
</dbReference>
<dbReference type="EMBL" id="JAIZAY010000007">
    <property type="protein sequence ID" value="KAJ8038238.1"/>
    <property type="molecule type" value="Genomic_DNA"/>
</dbReference>
<keyword evidence="3" id="KW-0677">Repeat</keyword>
<feature type="domain" description="Sushi" evidence="8">
    <location>
        <begin position="720"/>
        <end position="787"/>
    </location>
</feature>
<dbReference type="SUPFAM" id="SSF48726">
    <property type="entry name" value="Immunoglobulin"/>
    <property type="match status" value="1"/>
</dbReference>
<dbReference type="InterPro" id="IPR013783">
    <property type="entry name" value="Ig-like_fold"/>
</dbReference>
<comment type="caution">
    <text evidence="7">Lacks conserved residue(s) required for the propagation of feature annotation.</text>
</comment>
<reference evidence="9" key="1">
    <citation type="submission" date="2021-10" db="EMBL/GenBank/DDBJ databases">
        <title>Tropical sea cucumber genome reveals ecological adaptation and Cuvierian tubules defense mechanism.</title>
        <authorList>
            <person name="Chen T."/>
        </authorList>
    </citation>
    <scope>NUCLEOTIDE SEQUENCE</scope>
    <source>
        <strain evidence="9">Nanhai2018</strain>
        <tissue evidence="9">Muscle</tissue>
    </source>
</reference>
<feature type="domain" description="Sushi" evidence="8">
    <location>
        <begin position="432"/>
        <end position="491"/>
    </location>
</feature>
<evidence type="ECO:0000256" key="2">
    <source>
        <dbReference type="ARBA" id="ARBA00022729"/>
    </source>
</evidence>
<dbReference type="Gene3D" id="2.60.40.10">
    <property type="entry name" value="Immunoglobulins"/>
    <property type="match status" value="1"/>
</dbReference>
<organism evidence="9 10">
    <name type="scientific">Holothuria leucospilota</name>
    <name type="common">Black long sea cucumber</name>
    <name type="synonym">Mertensiothuria leucospilota</name>
    <dbReference type="NCBI Taxonomy" id="206669"/>
    <lineage>
        <taxon>Eukaryota</taxon>
        <taxon>Metazoa</taxon>
        <taxon>Echinodermata</taxon>
        <taxon>Eleutherozoa</taxon>
        <taxon>Echinozoa</taxon>
        <taxon>Holothuroidea</taxon>
        <taxon>Aspidochirotacea</taxon>
        <taxon>Aspidochirotida</taxon>
        <taxon>Holothuriidae</taxon>
        <taxon>Holothuria</taxon>
    </lineage>
</organism>
<keyword evidence="2" id="KW-0732">Signal</keyword>
<feature type="domain" description="Sushi" evidence="8">
    <location>
        <begin position="183"/>
        <end position="252"/>
    </location>
</feature>
<dbReference type="GO" id="GO:0016020">
    <property type="term" value="C:membrane"/>
    <property type="evidence" value="ECO:0007669"/>
    <property type="project" value="UniProtKB-SubCell"/>
</dbReference>
<gene>
    <name evidence="9" type="ORF">HOLleu_15603</name>
</gene>
<evidence type="ECO:0000256" key="6">
    <source>
        <dbReference type="ARBA" id="ARBA00023180"/>
    </source>
</evidence>
<feature type="disulfide bond" evidence="7">
    <location>
        <begin position="94"/>
        <end position="121"/>
    </location>
</feature>
<evidence type="ECO:0000256" key="5">
    <source>
        <dbReference type="ARBA" id="ARBA00023157"/>
    </source>
</evidence>
<feature type="disulfide bond" evidence="7">
    <location>
        <begin position="520"/>
        <end position="547"/>
    </location>
</feature>
<evidence type="ECO:0000256" key="7">
    <source>
        <dbReference type="PROSITE-ProRule" id="PRU00302"/>
    </source>
</evidence>
<dbReference type="OrthoDB" id="9991441at2759"/>
<sequence length="791" mass="88363">MVMNPNDTTIGAEVTYSCDVGYEISGQTNRVCQANKTWSATQPTCIESRVEDTCDENDLPLNDWQIEFTYPDDSSHDAHLARRKPPGTIARLKCGHVGYAIVGSNAKVCREGEWHVPEPTCERIRCPVMDMNGGTLEYRDENNRIIDRPHHGDVRIATCPEGFTLSGVSQALCSAGVWLNELPTCQENIPLCIIETIANGNVTLQDSRSTTEGASHGNWRRFTCEQGYTIVGEQESQCLDGEWTSEKPTCVEESCTAVANNGEYKHIYYQGRRTPSDLVFPANTIVEVDCVEGTVPEGPRMAFCRRGFWDPPRLLCVEADEQCVRNEQEVQDQNRRCRRQCGIDSDCRRGRRCVCDDICGLSCIPMDRANYCEDLSSDQTVRVRITPNNRTFGSIAQSDCRNGYEKVGGSNERRCLGSGQWSGDSLNCVPRVRCDQPSEVTNSTHNGTKAYYVDGDVVIYRCDYGYYRSGHLPLSRCNRDEWSEILFQCSPKSCGDPGHVLNGHRIGASFVFLSSVEYTCNPGYELLGTSRRYCQAHQEWSGSLPTCHDTSNEQPCPSPSVFNLVETFVGSDYTPLNMQDTFSEGALLTSRCQDSKTQQFHGTVTRRCEGGRWSGHPARCESTNFVISVGNTALQNVTENGTIIVYPVSGYVTINCKLVSNVRRSISMYKNNEEISSYLDRSEFNLRRSRISNPSEANSGTYKCESNGQSLSIDIIFKAISCPSPAIPTVGSWRHNYAGSNPEGHLGFIFMETVSLTCPRDYRPSDLTRARCSHHGTWINLSQRCIRYQAS</sequence>
<dbReference type="PANTHER" id="PTHR45656:SF4">
    <property type="entry name" value="PROTEIN CBR-CLEC-78"/>
    <property type="match status" value="1"/>
</dbReference>
<dbReference type="AlphaFoldDB" id="A0A9Q1C2Y7"/>
<comment type="subcellular location">
    <subcellularLocation>
        <location evidence="1">Membrane</location>
    </subcellularLocation>
</comment>
<feature type="disulfide bond" evidence="7">
    <location>
        <begin position="462"/>
        <end position="489"/>
    </location>
</feature>
<keyword evidence="6" id="KW-0325">Glycoprotein</keyword>
<evidence type="ECO:0000313" key="10">
    <source>
        <dbReference type="Proteomes" id="UP001152320"/>
    </source>
</evidence>
<protein>
    <submittedName>
        <fullName evidence="9">CUB and sushi domain-containing protein 3</fullName>
    </submittedName>
</protein>
<evidence type="ECO:0000256" key="3">
    <source>
        <dbReference type="ARBA" id="ARBA00022737"/>
    </source>
</evidence>
<dbReference type="SMART" id="SM00032">
    <property type="entry name" value="CCP"/>
    <property type="match status" value="10"/>
</dbReference>
<keyword evidence="4" id="KW-0472">Membrane</keyword>
<feature type="domain" description="Sushi" evidence="8">
    <location>
        <begin position="370"/>
        <end position="430"/>
    </location>
</feature>
<feature type="domain" description="Sushi" evidence="8">
    <location>
        <begin position="554"/>
        <end position="622"/>
    </location>
</feature>
<evidence type="ECO:0000313" key="9">
    <source>
        <dbReference type="EMBL" id="KAJ8038238.1"/>
    </source>
</evidence>
<evidence type="ECO:0000256" key="4">
    <source>
        <dbReference type="ARBA" id="ARBA00023136"/>
    </source>
</evidence>
<dbReference type="Proteomes" id="UP001152320">
    <property type="component" value="Chromosome 7"/>
</dbReference>
<keyword evidence="5 7" id="KW-1015">Disulfide bond</keyword>
<feature type="disulfide bond" evidence="7">
    <location>
        <begin position="434"/>
        <end position="477"/>
    </location>
</feature>
<dbReference type="PANTHER" id="PTHR45656">
    <property type="entry name" value="PROTEIN CBR-CLEC-78"/>
    <property type="match status" value="1"/>
</dbReference>
<dbReference type="InterPro" id="IPR036179">
    <property type="entry name" value="Ig-like_dom_sf"/>
</dbReference>